<protein>
    <recommendedName>
        <fullName evidence="4">Dienelactone hydrolase domain-containing protein</fullName>
    </recommendedName>
</protein>
<gene>
    <name evidence="2" type="ORF">B0J13DRAFT_524570</name>
</gene>
<dbReference type="OrthoDB" id="17560at2759"/>
<evidence type="ECO:0000256" key="1">
    <source>
        <dbReference type="SAM" id="MobiDB-lite"/>
    </source>
</evidence>
<dbReference type="PANTHER" id="PTHR17630:SF44">
    <property type="entry name" value="PROTEIN AIM2"/>
    <property type="match status" value="1"/>
</dbReference>
<reference evidence="2" key="1">
    <citation type="journal article" date="2021" name="Nat. Commun.">
        <title>Genetic determinants of endophytism in the Arabidopsis root mycobiome.</title>
        <authorList>
            <person name="Mesny F."/>
            <person name="Miyauchi S."/>
            <person name="Thiergart T."/>
            <person name="Pickel B."/>
            <person name="Atanasova L."/>
            <person name="Karlsson M."/>
            <person name="Huettel B."/>
            <person name="Barry K.W."/>
            <person name="Haridas S."/>
            <person name="Chen C."/>
            <person name="Bauer D."/>
            <person name="Andreopoulos W."/>
            <person name="Pangilinan J."/>
            <person name="LaButti K."/>
            <person name="Riley R."/>
            <person name="Lipzen A."/>
            <person name="Clum A."/>
            <person name="Drula E."/>
            <person name="Henrissat B."/>
            <person name="Kohler A."/>
            <person name="Grigoriev I.V."/>
            <person name="Martin F.M."/>
            <person name="Hacquard S."/>
        </authorList>
    </citation>
    <scope>NUCLEOTIDE SEQUENCE</scope>
    <source>
        <strain evidence="2">MPI-CAGE-AT-0021</strain>
    </source>
</reference>
<dbReference type="PANTHER" id="PTHR17630">
    <property type="entry name" value="DIENELACTONE HYDROLASE"/>
    <property type="match status" value="1"/>
</dbReference>
<feature type="region of interest" description="Disordered" evidence="1">
    <location>
        <begin position="1"/>
        <end position="21"/>
    </location>
</feature>
<comment type="caution">
    <text evidence="2">The sequence shown here is derived from an EMBL/GenBank/DDBJ whole genome shotgun (WGS) entry which is preliminary data.</text>
</comment>
<evidence type="ECO:0008006" key="4">
    <source>
        <dbReference type="Google" id="ProtNLM"/>
    </source>
</evidence>
<evidence type="ECO:0000313" key="2">
    <source>
        <dbReference type="EMBL" id="KAH7146832.1"/>
    </source>
</evidence>
<dbReference type="Proteomes" id="UP000717696">
    <property type="component" value="Unassembled WGS sequence"/>
</dbReference>
<proteinExistence type="predicted"/>
<dbReference type="Gene3D" id="3.40.50.1820">
    <property type="entry name" value="alpha/beta hydrolase"/>
    <property type="match status" value="1"/>
</dbReference>
<sequence length="170" mass="18870">MPPCADCYRGHDHPGPVNGQETKLHGHDFYVTEPKSKDATRKGLIVVLSDAFWMEHDQSAEGVDTKVGVVGFCWGAYGATQLTQGNFANNGKTFIDATYTVYPSEITFPQDIDSEVVIILDAKHGFAVRGNPNDKADMEMADRAEDQTVRWHSDLSIEGVRKTRITTMTY</sequence>
<evidence type="ECO:0000313" key="3">
    <source>
        <dbReference type="Proteomes" id="UP000717696"/>
    </source>
</evidence>
<dbReference type="InterPro" id="IPR029058">
    <property type="entry name" value="AB_hydrolase_fold"/>
</dbReference>
<accession>A0A9P9EX23</accession>
<dbReference type="AlphaFoldDB" id="A0A9P9EX23"/>
<name>A0A9P9EX23_9HYPO</name>
<organism evidence="2 3">
    <name type="scientific">Dactylonectria estremocensis</name>
    <dbReference type="NCBI Taxonomy" id="1079267"/>
    <lineage>
        <taxon>Eukaryota</taxon>
        <taxon>Fungi</taxon>
        <taxon>Dikarya</taxon>
        <taxon>Ascomycota</taxon>
        <taxon>Pezizomycotina</taxon>
        <taxon>Sordariomycetes</taxon>
        <taxon>Hypocreomycetidae</taxon>
        <taxon>Hypocreales</taxon>
        <taxon>Nectriaceae</taxon>
        <taxon>Dactylonectria</taxon>
    </lineage>
</organism>
<dbReference type="EMBL" id="JAGMUU010000008">
    <property type="protein sequence ID" value="KAH7146832.1"/>
    <property type="molecule type" value="Genomic_DNA"/>
</dbReference>
<keyword evidence="3" id="KW-1185">Reference proteome</keyword>